<protein>
    <submittedName>
        <fullName evidence="1">Uncharacterized protein</fullName>
    </submittedName>
</protein>
<keyword evidence="2" id="KW-1185">Reference proteome</keyword>
<organism evidence="1 2">
    <name type="scientific">Rhododendron molle</name>
    <name type="common">Chinese azalea</name>
    <name type="synonym">Azalea mollis</name>
    <dbReference type="NCBI Taxonomy" id="49168"/>
    <lineage>
        <taxon>Eukaryota</taxon>
        <taxon>Viridiplantae</taxon>
        <taxon>Streptophyta</taxon>
        <taxon>Embryophyta</taxon>
        <taxon>Tracheophyta</taxon>
        <taxon>Spermatophyta</taxon>
        <taxon>Magnoliopsida</taxon>
        <taxon>eudicotyledons</taxon>
        <taxon>Gunneridae</taxon>
        <taxon>Pentapetalae</taxon>
        <taxon>asterids</taxon>
        <taxon>Ericales</taxon>
        <taxon>Ericaceae</taxon>
        <taxon>Ericoideae</taxon>
        <taxon>Rhodoreae</taxon>
        <taxon>Rhododendron</taxon>
    </lineage>
</organism>
<accession>A0ACC0PUU7</accession>
<dbReference type="EMBL" id="CM046389">
    <property type="protein sequence ID" value="KAI8569250.1"/>
    <property type="molecule type" value="Genomic_DNA"/>
</dbReference>
<dbReference type="Proteomes" id="UP001062846">
    <property type="component" value="Chromosome 2"/>
</dbReference>
<evidence type="ECO:0000313" key="1">
    <source>
        <dbReference type="EMBL" id="KAI8569250.1"/>
    </source>
</evidence>
<reference evidence="1" key="1">
    <citation type="submission" date="2022-02" db="EMBL/GenBank/DDBJ databases">
        <title>Plant Genome Project.</title>
        <authorList>
            <person name="Zhang R.-G."/>
        </authorList>
    </citation>
    <scope>NUCLEOTIDE SEQUENCE</scope>
    <source>
        <strain evidence="1">AT1</strain>
    </source>
</reference>
<name>A0ACC0PUU7_RHOML</name>
<evidence type="ECO:0000313" key="2">
    <source>
        <dbReference type="Proteomes" id="UP001062846"/>
    </source>
</evidence>
<sequence length="143" mass="16371">MEESMPLLSSHNCFSNSPFLFPSPSKAHHSNSSALRTTPILSFLTSFNLCNFQHHETQFALSFSLEISHGTPSIPLFNLSFFLFMLDTEYNIMPQVICLDKKRKKLSDARFRSHWRCGSDDVIGKKWLAIIWSCAHGGLERNF</sequence>
<comment type="caution">
    <text evidence="1">The sequence shown here is derived from an EMBL/GenBank/DDBJ whole genome shotgun (WGS) entry which is preliminary data.</text>
</comment>
<gene>
    <name evidence="1" type="ORF">RHMOL_Rhmol02G0263900</name>
</gene>
<proteinExistence type="predicted"/>